<dbReference type="EC" id="2.3.1.20" evidence="4"/>
<evidence type="ECO:0000256" key="10">
    <source>
        <dbReference type="ARBA" id="ARBA00048109"/>
    </source>
</evidence>
<name>A0ABN2L528_9MICO</name>
<sequence>MVTMAGERTAYDPSRANAEAWAHASEWGAARRMNDLETLMWRSERHPAHSSTTAALLMLDTAPDWARFRAAHDWAGRLIPRMRQRVQESALPIGAPGWVSDDNFDLDYHLRRVRVPAPGGMPQLLAFAQSAAMVPFDRSRPLWEGTLIEGLPDGKAAYLLKLHHSLTDGLGSVQLLSLLQSRTREHTPDKPVARSAEGADPSANDLAIDTINHHVRAMPSAASKLVSAGVQAITNPRGTTDSALRFVASARRTAIPAAKGSPLFEGRTGAAWRFGVLECELADLKAAAKAASGSVNDAYIAALLGGMRIYHEQHGLSLRSLPMVMPVSLRRDDDPMGGNKWAGAMFAGPMGITDPAERIAVLRGLVLSLRVEPALDSFSFLAPIANLLPSGVGAAAAKVSASADMSASNVPGLPYQTYMAGAKVERVFPFGPLPGVAVMAAMVTHGGTCGVGFNMDGSVIHDTDRLVECMGDGFEEVLALGG</sequence>
<feature type="domain" description="O-acyltransferase WSD1-like N-terminal" evidence="12">
    <location>
        <begin position="35"/>
        <end position="299"/>
    </location>
</feature>
<comment type="pathway">
    <text evidence="2">Lipid metabolism.</text>
</comment>
<evidence type="ECO:0000256" key="2">
    <source>
        <dbReference type="ARBA" id="ARBA00005189"/>
    </source>
</evidence>
<keyword evidence="7" id="KW-0319">Glycerol metabolism</keyword>
<keyword evidence="9" id="KW-0012">Acyltransferase</keyword>
<dbReference type="PANTHER" id="PTHR31650">
    <property type="entry name" value="O-ACYLTRANSFERASE (WSD1-LIKE) FAMILY PROTEIN"/>
    <property type="match status" value="1"/>
</dbReference>
<evidence type="ECO:0000313" key="14">
    <source>
        <dbReference type="EMBL" id="GAA1775376.1"/>
    </source>
</evidence>
<keyword evidence="5" id="KW-0444">Lipid biosynthesis</keyword>
<organism evidence="14 15">
    <name type="scientific">Nostocoides vanveenii</name>
    <dbReference type="NCBI Taxonomy" id="330835"/>
    <lineage>
        <taxon>Bacteria</taxon>
        <taxon>Bacillati</taxon>
        <taxon>Actinomycetota</taxon>
        <taxon>Actinomycetes</taxon>
        <taxon>Micrococcales</taxon>
        <taxon>Intrasporangiaceae</taxon>
        <taxon>Nostocoides</taxon>
    </lineage>
</organism>
<gene>
    <name evidence="14" type="ORF">GCM10009810_35490</name>
</gene>
<dbReference type="InterPro" id="IPR045034">
    <property type="entry name" value="O-acyltransferase_WSD1-like"/>
</dbReference>
<dbReference type="EMBL" id="BAAAPN010000104">
    <property type="protein sequence ID" value="GAA1775376.1"/>
    <property type="molecule type" value="Genomic_DNA"/>
</dbReference>
<comment type="similarity">
    <text evidence="3">Belongs to the long-chain O-acyltransferase family.</text>
</comment>
<evidence type="ECO:0000259" key="12">
    <source>
        <dbReference type="Pfam" id="PF03007"/>
    </source>
</evidence>
<evidence type="ECO:0000259" key="13">
    <source>
        <dbReference type="Pfam" id="PF06974"/>
    </source>
</evidence>
<evidence type="ECO:0000313" key="15">
    <source>
        <dbReference type="Proteomes" id="UP001501475"/>
    </source>
</evidence>
<evidence type="ECO:0000256" key="8">
    <source>
        <dbReference type="ARBA" id="ARBA00023098"/>
    </source>
</evidence>
<dbReference type="PANTHER" id="PTHR31650:SF1">
    <property type="entry name" value="WAX ESTER SYNTHASE_DIACYLGLYCEROL ACYLTRANSFERASE 4-RELATED"/>
    <property type="match status" value="1"/>
</dbReference>
<dbReference type="InterPro" id="IPR009721">
    <property type="entry name" value="O-acyltransferase_WSD1_C"/>
</dbReference>
<accession>A0ABN2L528</accession>
<reference evidence="14 15" key="1">
    <citation type="journal article" date="2019" name="Int. J. Syst. Evol. Microbiol.">
        <title>The Global Catalogue of Microorganisms (GCM) 10K type strain sequencing project: providing services to taxonomists for standard genome sequencing and annotation.</title>
        <authorList>
            <consortium name="The Broad Institute Genomics Platform"/>
            <consortium name="The Broad Institute Genome Sequencing Center for Infectious Disease"/>
            <person name="Wu L."/>
            <person name="Ma J."/>
        </authorList>
    </citation>
    <scope>NUCLEOTIDE SEQUENCE [LARGE SCALE GENOMIC DNA]</scope>
    <source>
        <strain evidence="14 15">JCM 15591</strain>
    </source>
</reference>
<keyword evidence="15" id="KW-1185">Reference proteome</keyword>
<evidence type="ECO:0000256" key="9">
    <source>
        <dbReference type="ARBA" id="ARBA00023315"/>
    </source>
</evidence>
<dbReference type="SUPFAM" id="SSF52777">
    <property type="entry name" value="CoA-dependent acyltransferases"/>
    <property type="match status" value="1"/>
</dbReference>
<protein>
    <recommendedName>
        <fullName evidence="4">diacylglycerol O-acyltransferase</fullName>
        <ecNumber evidence="4">2.3.1.20</ecNumber>
    </recommendedName>
</protein>
<dbReference type="Pfam" id="PF03007">
    <property type="entry name" value="WS_DGAT_cat"/>
    <property type="match status" value="1"/>
</dbReference>
<evidence type="ECO:0000256" key="6">
    <source>
        <dbReference type="ARBA" id="ARBA00022679"/>
    </source>
</evidence>
<evidence type="ECO:0000256" key="7">
    <source>
        <dbReference type="ARBA" id="ARBA00022798"/>
    </source>
</evidence>
<evidence type="ECO:0000256" key="5">
    <source>
        <dbReference type="ARBA" id="ARBA00022516"/>
    </source>
</evidence>
<keyword evidence="6" id="KW-0808">Transferase</keyword>
<feature type="domain" description="O-acyltransferase WSD1 C-terminal" evidence="13">
    <location>
        <begin position="338"/>
        <end position="476"/>
    </location>
</feature>
<feature type="region of interest" description="Disordered" evidence="11">
    <location>
        <begin position="184"/>
        <end position="203"/>
    </location>
</feature>
<evidence type="ECO:0000256" key="4">
    <source>
        <dbReference type="ARBA" id="ARBA00013244"/>
    </source>
</evidence>
<comment type="pathway">
    <text evidence="1">Glycerolipid metabolism; triacylglycerol biosynthesis.</text>
</comment>
<comment type="caution">
    <text evidence="14">The sequence shown here is derived from an EMBL/GenBank/DDBJ whole genome shotgun (WGS) entry which is preliminary data.</text>
</comment>
<evidence type="ECO:0000256" key="3">
    <source>
        <dbReference type="ARBA" id="ARBA00009587"/>
    </source>
</evidence>
<proteinExistence type="inferred from homology"/>
<comment type="catalytic activity">
    <reaction evidence="10">
        <text>an acyl-CoA + a 1,2-diacyl-sn-glycerol = a triacyl-sn-glycerol + CoA</text>
        <dbReference type="Rhea" id="RHEA:10868"/>
        <dbReference type="ChEBI" id="CHEBI:17815"/>
        <dbReference type="ChEBI" id="CHEBI:57287"/>
        <dbReference type="ChEBI" id="CHEBI:58342"/>
        <dbReference type="ChEBI" id="CHEBI:64615"/>
        <dbReference type="EC" id="2.3.1.20"/>
    </reaction>
</comment>
<evidence type="ECO:0000256" key="11">
    <source>
        <dbReference type="SAM" id="MobiDB-lite"/>
    </source>
</evidence>
<dbReference type="Pfam" id="PF06974">
    <property type="entry name" value="WS_DGAT_C"/>
    <property type="match status" value="1"/>
</dbReference>
<dbReference type="InterPro" id="IPR004255">
    <property type="entry name" value="O-acyltransferase_WSD1_N"/>
</dbReference>
<evidence type="ECO:0000256" key="1">
    <source>
        <dbReference type="ARBA" id="ARBA00004771"/>
    </source>
</evidence>
<keyword evidence="8" id="KW-0443">Lipid metabolism</keyword>
<dbReference type="Proteomes" id="UP001501475">
    <property type="component" value="Unassembled WGS sequence"/>
</dbReference>